<dbReference type="Proteomes" id="UP001484239">
    <property type="component" value="Unassembled WGS sequence"/>
</dbReference>
<feature type="coiled-coil region" evidence="2">
    <location>
        <begin position="115"/>
        <end position="149"/>
    </location>
</feature>
<comment type="caution">
    <text evidence="4">The sequence shown here is derived from an EMBL/GenBank/DDBJ whole genome shotgun (WGS) entry which is preliminary data.</text>
</comment>
<dbReference type="PANTHER" id="PTHR31088">
    <property type="entry name" value="MEMBRANE-ASSOCIATED PROTEIN VIPP1, CHLOROPLASTIC"/>
    <property type="match status" value="1"/>
</dbReference>
<evidence type="ECO:0000256" key="1">
    <source>
        <dbReference type="ARBA" id="ARBA00043985"/>
    </source>
</evidence>
<feature type="coiled-coil region" evidence="2">
    <location>
        <begin position="26"/>
        <end position="60"/>
    </location>
</feature>
<gene>
    <name evidence="4" type="ORF">WI372_07995</name>
</gene>
<dbReference type="EMBL" id="JBBHLI010000003">
    <property type="protein sequence ID" value="MEK9500913.1"/>
    <property type="molecule type" value="Genomic_DNA"/>
</dbReference>
<comment type="similarity">
    <text evidence="1">Belongs to the PspA/Vipp/IM30 family.</text>
</comment>
<evidence type="ECO:0000313" key="4">
    <source>
        <dbReference type="EMBL" id="MEK9500913.1"/>
    </source>
</evidence>
<evidence type="ECO:0000256" key="2">
    <source>
        <dbReference type="SAM" id="Coils"/>
    </source>
</evidence>
<proteinExistence type="inferred from homology"/>
<name>A0ABU9E860_9BACT</name>
<keyword evidence="2" id="KW-0175">Coiled coil</keyword>
<sequence>MGIFSKFSTLLKSNINDLISRAENPEKMLNQIILDMRDQLAKAKREVAAAIADERKLRSQLDEEVKQTRDWERRAMLAVKEGRDDLAKQALMRQQEHAQRVQMLEQTWRAQADETEKLKGSLRQLNDKIEEAKRKRNLLIAKQKRAQAQRRIHETMSGLSDTSAFEAFNRMAEKIEESERKSLAAAEVDEALGSDTLETEFTRLEAGGGDSTMDDKLLALKQEMGLLPGSEKPKALGAGEDDDAAEAGDAEVQEAEVEPVEDDRDDGGIAEAELLEQFKNLENRNAGA</sequence>
<evidence type="ECO:0000313" key="5">
    <source>
        <dbReference type="Proteomes" id="UP001484239"/>
    </source>
</evidence>
<protein>
    <submittedName>
        <fullName evidence="4">PspA/IM30 family protein</fullName>
    </submittedName>
</protein>
<feature type="compositionally biased region" description="Acidic residues" evidence="3">
    <location>
        <begin position="239"/>
        <end position="265"/>
    </location>
</feature>
<dbReference type="RefSeq" id="WP_405279322.1">
    <property type="nucleotide sequence ID" value="NZ_CP144380.1"/>
</dbReference>
<dbReference type="InterPro" id="IPR007157">
    <property type="entry name" value="PspA_VIPP1"/>
</dbReference>
<keyword evidence="5" id="KW-1185">Reference proteome</keyword>
<accession>A0ABU9E860</accession>
<reference evidence="4 5" key="1">
    <citation type="submission" date="2024-02" db="EMBL/GenBank/DDBJ databases">
        <title>A novel Gemmatimonadota bacterium.</title>
        <authorList>
            <person name="Du Z.-J."/>
            <person name="Ye Y.-Q."/>
        </authorList>
    </citation>
    <scope>NUCLEOTIDE SEQUENCE [LARGE SCALE GENOMIC DNA]</scope>
    <source>
        <strain evidence="4 5">DH-20</strain>
    </source>
</reference>
<feature type="region of interest" description="Disordered" evidence="3">
    <location>
        <begin position="203"/>
        <end position="270"/>
    </location>
</feature>
<dbReference type="PANTHER" id="PTHR31088:SF6">
    <property type="entry name" value="PHAGE SHOCK PROTEIN A"/>
    <property type="match status" value="1"/>
</dbReference>
<evidence type="ECO:0000256" key="3">
    <source>
        <dbReference type="SAM" id="MobiDB-lite"/>
    </source>
</evidence>
<organism evidence="4 5">
    <name type="scientific">Gaopeijia maritima</name>
    <dbReference type="NCBI Taxonomy" id="3119007"/>
    <lineage>
        <taxon>Bacteria</taxon>
        <taxon>Pseudomonadati</taxon>
        <taxon>Gemmatimonadota</taxon>
        <taxon>Longimicrobiia</taxon>
        <taxon>Gaopeijiales</taxon>
        <taxon>Gaopeijiaceae</taxon>
        <taxon>Gaopeijia</taxon>
    </lineage>
</organism>
<dbReference type="Pfam" id="PF04012">
    <property type="entry name" value="PspA_IM30"/>
    <property type="match status" value="1"/>
</dbReference>